<dbReference type="Pfam" id="PF04055">
    <property type="entry name" value="Radical_SAM"/>
    <property type="match status" value="1"/>
</dbReference>
<dbReference type="Proteomes" id="UP001284537">
    <property type="component" value="Unassembled WGS sequence"/>
</dbReference>
<evidence type="ECO:0000256" key="5">
    <source>
        <dbReference type="ARBA" id="ARBA00023014"/>
    </source>
</evidence>
<dbReference type="SFLD" id="SFLDS00029">
    <property type="entry name" value="Radical_SAM"/>
    <property type="match status" value="1"/>
</dbReference>
<dbReference type="RefSeq" id="WP_319962526.1">
    <property type="nucleotide sequence ID" value="NZ_JAXARY010000019.1"/>
</dbReference>
<evidence type="ECO:0000259" key="6">
    <source>
        <dbReference type="Pfam" id="PF04055"/>
    </source>
</evidence>
<dbReference type="Pfam" id="PF12345">
    <property type="entry name" value="DUF3641"/>
    <property type="match status" value="1"/>
</dbReference>
<gene>
    <name evidence="8" type="primary">arsS</name>
    <name evidence="8" type="ORF">QLH52_18530</name>
</gene>
<keyword evidence="5" id="KW-0411">Iron-sulfur</keyword>
<comment type="cofactor">
    <cofactor evidence="1">
        <name>[4Fe-4S] cluster</name>
        <dbReference type="ChEBI" id="CHEBI:49883"/>
    </cofactor>
</comment>
<evidence type="ECO:0000313" key="8">
    <source>
        <dbReference type="EMBL" id="MDX8129302.1"/>
    </source>
</evidence>
<dbReference type="NCBIfam" id="TIGR04167">
    <property type="entry name" value="rSAM_SeCys"/>
    <property type="match status" value="1"/>
</dbReference>
<keyword evidence="3" id="KW-0479">Metal-binding</keyword>
<evidence type="ECO:0000259" key="7">
    <source>
        <dbReference type="Pfam" id="PF12345"/>
    </source>
</evidence>
<feature type="domain" description="Arsenosugar biosynthesis radical SAM protein ArsS-like C-terminal" evidence="7">
    <location>
        <begin position="182"/>
        <end position="318"/>
    </location>
</feature>
<protein>
    <submittedName>
        <fullName evidence="8">Arsenosugar biosynthesis radical SAM protein ArsS</fullName>
    </submittedName>
</protein>
<dbReference type="InterPro" id="IPR007197">
    <property type="entry name" value="rSAM"/>
</dbReference>
<dbReference type="SFLD" id="SFLDG01067">
    <property type="entry name" value="SPASM/twitch_domain_containing"/>
    <property type="match status" value="1"/>
</dbReference>
<evidence type="ECO:0000256" key="4">
    <source>
        <dbReference type="ARBA" id="ARBA00023004"/>
    </source>
</evidence>
<feature type="domain" description="Radical SAM core" evidence="6">
    <location>
        <begin position="26"/>
        <end position="162"/>
    </location>
</feature>
<dbReference type="CDD" id="cd01335">
    <property type="entry name" value="Radical_SAM"/>
    <property type="match status" value="1"/>
</dbReference>
<evidence type="ECO:0000256" key="1">
    <source>
        <dbReference type="ARBA" id="ARBA00001966"/>
    </source>
</evidence>
<dbReference type="InterPro" id="IPR024521">
    <property type="entry name" value="ArsS-like_C"/>
</dbReference>
<keyword evidence="9" id="KW-1185">Reference proteome</keyword>
<dbReference type="InterPro" id="IPR058240">
    <property type="entry name" value="rSAM_sf"/>
</dbReference>
<name>A0ABU4UII8_9GAMM</name>
<dbReference type="PANTHER" id="PTHR43728">
    <property type="entry name" value="SLR0304 PROTEIN"/>
    <property type="match status" value="1"/>
</dbReference>
<sequence>MHDTKPLLANSDFPAIFRKRLEILQINLGYRCNLSCVHCHVNAGPKRTEAMSRETIDEILALADTANIHTLDLTGGAPEMHPDFRYLVRAALDRGIAVIDRCNLTILEAPEYADLAAFLAAQQVNIVASLPCYLEENVDKQRGKGVFKDSLAALQRLNRLGYGQPDSGLELNLVFNPQDAVLPPDQHNLERAYKQHLQQHYGIVFNRLFAIANMPIQRFGSTLVSHGCFESYLALLKDSFRADNLENLMCLNTLSIDWQGYVYDCDFNQMLNLPLGAAANPQTHISELRLDQLQGAPIATAAHCYGCTAGQGSSCGGALG</sequence>
<dbReference type="Gene3D" id="3.20.20.70">
    <property type="entry name" value="Aldolase class I"/>
    <property type="match status" value="1"/>
</dbReference>
<dbReference type="InterPro" id="IPR013785">
    <property type="entry name" value="Aldolase_TIM"/>
</dbReference>
<dbReference type="InterPro" id="IPR026351">
    <property type="entry name" value="rSAM_ArsS-like"/>
</dbReference>
<keyword evidence="2" id="KW-0949">S-adenosyl-L-methionine</keyword>
<reference evidence="8 9" key="1">
    <citation type="submission" date="2023-11" db="EMBL/GenBank/DDBJ databases">
        <authorList>
            <person name="Ouyang M.-Y."/>
        </authorList>
    </citation>
    <scope>NUCLEOTIDE SEQUENCE [LARGE SCALE GENOMIC DNA]</scope>
    <source>
        <strain evidence="8 9">OY6</strain>
    </source>
</reference>
<proteinExistence type="predicted"/>
<comment type="caution">
    <text evidence="8">The sequence shown here is derived from an EMBL/GenBank/DDBJ whole genome shotgun (WGS) entry which is preliminary data.</text>
</comment>
<dbReference type="PANTHER" id="PTHR43728:SF1">
    <property type="entry name" value="FE-S OXIDOREDUCTASE"/>
    <property type="match status" value="1"/>
</dbReference>
<accession>A0ABU4UII8</accession>
<dbReference type="SUPFAM" id="SSF102114">
    <property type="entry name" value="Radical SAM enzymes"/>
    <property type="match status" value="1"/>
</dbReference>
<evidence type="ECO:0000256" key="2">
    <source>
        <dbReference type="ARBA" id="ARBA00022691"/>
    </source>
</evidence>
<evidence type="ECO:0000313" key="9">
    <source>
        <dbReference type="Proteomes" id="UP001284537"/>
    </source>
</evidence>
<evidence type="ECO:0000256" key="3">
    <source>
        <dbReference type="ARBA" id="ARBA00022723"/>
    </source>
</evidence>
<organism evidence="8 9">
    <name type="scientific">Methylomonas defluvii</name>
    <dbReference type="NCBI Taxonomy" id="3045149"/>
    <lineage>
        <taxon>Bacteria</taxon>
        <taxon>Pseudomonadati</taxon>
        <taxon>Pseudomonadota</taxon>
        <taxon>Gammaproteobacteria</taxon>
        <taxon>Methylococcales</taxon>
        <taxon>Methylococcaceae</taxon>
        <taxon>Methylomonas</taxon>
    </lineage>
</organism>
<keyword evidence="4" id="KW-0408">Iron</keyword>
<dbReference type="EMBL" id="JAXARY010000019">
    <property type="protein sequence ID" value="MDX8129302.1"/>
    <property type="molecule type" value="Genomic_DNA"/>
</dbReference>